<dbReference type="Gene3D" id="3.40.50.620">
    <property type="entry name" value="HUPs"/>
    <property type="match status" value="1"/>
</dbReference>
<dbReference type="AlphaFoldDB" id="A0AA89QQH1"/>
<proteinExistence type="predicted"/>
<dbReference type="InterPro" id="IPR014729">
    <property type="entry name" value="Rossmann-like_a/b/a_fold"/>
</dbReference>
<dbReference type="InterPro" id="IPR006016">
    <property type="entry name" value="UspA"/>
</dbReference>
<protein>
    <submittedName>
        <fullName evidence="2">Nucleotide-binding universal stress UspA family protein</fullName>
    </submittedName>
</protein>
<feature type="domain" description="UspA" evidence="1">
    <location>
        <begin position="14"/>
        <end position="119"/>
    </location>
</feature>
<evidence type="ECO:0000313" key="3">
    <source>
        <dbReference type="Proteomes" id="UP000579531"/>
    </source>
</evidence>
<dbReference type="Proteomes" id="UP000579531">
    <property type="component" value="Unassembled WGS sequence"/>
</dbReference>
<reference evidence="2 3" key="1">
    <citation type="submission" date="2020-08" db="EMBL/GenBank/DDBJ databases">
        <title>Sequencing the genomes of 1000 actinobacteria strains.</title>
        <authorList>
            <person name="Klenk H.-P."/>
        </authorList>
    </citation>
    <scope>NUCLEOTIDE SEQUENCE [LARGE SCALE GENOMIC DNA]</scope>
    <source>
        <strain evidence="2 3">DSM 40129</strain>
    </source>
</reference>
<dbReference type="Pfam" id="PF00582">
    <property type="entry name" value="Usp"/>
    <property type="match status" value="1"/>
</dbReference>
<evidence type="ECO:0000259" key="1">
    <source>
        <dbReference type="Pfam" id="PF00582"/>
    </source>
</evidence>
<dbReference type="SUPFAM" id="SSF52402">
    <property type="entry name" value="Adenine nucleotide alpha hydrolases-like"/>
    <property type="match status" value="1"/>
</dbReference>
<keyword evidence="3" id="KW-1185">Reference proteome</keyword>
<evidence type="ECO:0000313" key="2">
    <source>
        <dbReference type="EMBL" id="MBB5815584.1"/>
    </source>
</evidence>
<gene>
    <name evidence="2" type="ORF">HNR72_006612</name>
</gene>
<sequence length="142" mass="14813">MNEVHHGTMELLLVVGVDGSEPSLRAVDWAADEAALRGVPLRLVHASLLERYEGAAPAEDLGEPSGPVLADGIVDGAARRASTRKPDLKVSTEVLPEEPEYALVREGAHASALVLGSRGAAVSPSSCSVPSAWPWPPVPPAR</sequence>
<name>A0AA89QQH1_STRCU</name>
<dbReference type="EMBL" id="JACHLX010000001">
    <property type="protein sequence ID" value="MBB5815584.1"/>
    <property type="molecule type" value="Genomic_DNA"/>
</dbReference>
<accession>A0AA89QQH1</accession>
<comment type="caution">
    <text evidence="2">The sequence shown here is derived from an EMBL/GenBank/DDBJ whole genome shotgun (WGS) entry which is preliminary data.</text>
</comment>
<organism evidence="2 3">
    <name type="scientific">Streptomyces collinus</name>
    <dbReference type="NCBI Taxonomy" id="42684"/>
    <lineage>
        <taxon>Bacteria</taxon>
        <taxon>Bacillati</taxon>
        <taxon>Actinomycetota</taxon>
        <taxon>Actinomycetes</taxon>
        <taxon>Kitasatosporales</taxon>
        <taxon>Streptomycetaceae</taxon>
        <taxon>Streptomyces</taxon>
    </lineage>
</organism>